<dbReference type="Gene3D" id="3.40.50.720">
    <property type="entry name" value="NAD(P)-binding Rossmann-like Domain"/>
    <property type="match status" value="1"/>
</dbReference>
<dbReference type="SUPFAM" id="SSF51735">
    <property type="entry name" value="NAD(P)-binding Rossmann-fold domains"/>
    <property type="match status" value="1"/>
</dbReference>
<name>A0ABV0ITL9_9NEIS</name>
<protein>
    <submittedName>
        <fullName evidence="2">NAD(P)-binding domain-containing protein</fullName>
    </submittedName>
</protein>
<dbReference type="InterPro" id="IPR006115">
    <property type="entry name" value="6PGDH_NADP-bd"/>
</dbReference>
<dbReference type="PANTHER" id="PTHR43580:SF2">
    <property type="entry name" value="CYTOKINE-LIKE NUCLEAR FACTOR N-PAC"/>
    <property type="match status" value="1"/>
</dbReference>
<gene>
    <name evidence="2" type="ORF">ABI908_11050</name>
</gene>
<evidence type="ECO:0000313" key="3">
    <source>
        <dbReference type="Proteomes" id="UP001462502"/>
    </source>
</evidence>
<keyword evidence="3" id="KW-1185">Reference proteome</keyword>
<dbReference type="PANTHER" id="PTHR43580">
    <property type="entry name" value="OXIDOREDUCTASE GLYR1-RELATED"/>
    <property type="match status" value="1"/>
</dbReference>
<accession>A0ABV0ITL9</accession>
<dbReference type="Pfam" id="PF03446">
    <property type="entry name" value="NAD_binding_2"/>
    <property type="match status" value="1"/>
</dbReference>
<proteinExistence type="predicted"/>
<reference evidence="2 3" key="1">
    <citation type="submission" date="2024-05" db="EMBL/GenBank/DDBJ databases">
        <authorList>
            <person name="De Oliveira J.P."/>
            <person name="Noriler S.A."/>
            <person name="De Oliveira A.G."/>
            <person name="Sipoli D.S."/>
        </authorList>
    </citation>
    <scope>NUCLEOTIDE SEQUENCE [LARGE SCALE GENOMIC DNA]</scope>
    <source>
        <strain evidence="2 3">LABIM192</strain>
    </source>
</reference>
<sequence>MSRRDVGKRLALIGCGAMGTALGLRMLAQGWTLRVYNRSPERTRPLEAAGASAYRTPAEAASGADWVATVVTDSEALRGLLFSDGGIASAPALGRRLVDLGTHRPDRLADLGAESASRGWPLVEAPMTGSGAIPPSWL</sequence>
<dbReference type="EMBL" id="JBDXMI010000001">
    <property type="protein sequence ID" value="MEO9384633.1"/>
    <property type="molecule type" value="Genomic_DNA"/>
</dbReference>
<dbReference type="InterPro" id="IPR036291">
    <property type="entry name" value="NAD(P)-bd_dom_sf"/>
</dbReference>
<dbReference type="RefSeq" id="WP_347949868.1">
    <property type="nucleotide sequence ID" value="NZ_JBDXMI010000001.1"/>
</dbReference>
<organism evidence="2 3">
    <name type="scientific">Chromobacterium phragmitis</name>
    <dbReference type="NCBI Taxonomy" id="2202141"/>
    <lineage>
        <taxon>Bacteria</taxon>
        <taxon>Pseudomonadati</taxon>
        <taxon>Pseudomonadota</taxon>
        <taxon>Betaproteobacteria</taxon>
        <taxon>Neisseriales</taxon>
        <taxon>Chromobacteriaceae</taxon>
        <taxon>Chromobacterium</taxon>
    </lineage>
</organism>
<feature type="domain" description="6-phosphogluconate dehydrogenase NADP-binding" evidence="1">
    <location>
        <begin position="10"/>
        <end position="130"/>
    </location>
</feature>
<comment type="caution">
    <text evidence="2">The sequence shown here is derived from an EMBL/GenBank/DDBJ whole genome shotgun (WGS) entry which is preliminary data.</text>
</comment>
<evidence type="ECO:0000313" key="2">
    <source>
        <dbReference type="EMBL" id="MEO9384633.1"/>
    </source>
</evidence>
<evidence type="ECO:0000259" key="1">
    <source>
        <dbReference type="Pfam" id="PF03446"/>
    </source>
</evidence>
<dbReference type="InterPro" id="IPR051265">
    <property type="entry name" value="HIBADH-related_NP60_sf"/>
</dbReference>
<dbReference type="Proteomes" id="UP001462502">
    <property type="component" value="Unassembled WGS sequence"/>
</dbReference>